<dbReference type="GO" id="GO:0047580">
    <property type="term" value="F:4-hydroxyproline epimerase activity"/>
    <property type="evidence" value="ECO:0007669"/>
    <property type="project" value="TreeGrafter"/>
</dbReference>
<dbReference type="PANTHER" id="PTHR33442:SF5">
    <property type="entry name" value="BIFUNCTIONAL TRANS-3-HYDROXY-L-PROLINE DEHYDRATASE_2-EPIMERASE"/>
    <property type="match status" value="1"/>
</dbReference>
<dbReference type="Proteomes" id="UP000244173">
    <property type="component" value="Chromosome"/>
</dbReference>
<accession>A0A2S0PD65</accession>
<dbReference type="SUPFAM" id="SSF54506">
    <property type="entry name" value="Diaminopimelate epimerase-like"/>
    <property type="match status" value="1"/>
</dbReference>
<dbReference type="Pfam" id="PF05544">
    <property type="entry name" value="Pro_racemase"/>
    <property type="match status" value="1"/>
</dbReference>
<protein>
    <submittedName>
        <fullName evidence="2">4-hydroxyproline epimerase</fullName>
    </submittedName>
</protein>
<dbReference type="Gene3D" id="3.10.310.10">
    <property type="entry name" value="Diaminopimelate Epimerase, Chain A, domain 1"/>
    <property type="match status" value="2"/>
</dbReference>
<name>A0A2S0PD65_9NEIS</name>
<dbReference type="NCBIfam" id="NF010578">
    <property type="entry name" value="PRK13971.1"/>
    <property type="match status" value="1"/>
</dbReference>
<dbReference type="PIRSF" id="PIRSF029792">
    <property type="entry name" value="Pro_racemase"/>
    <property type="match status" value="1"/>
</dbReference>
<keyword evidence="3" id="KW-1185">Reference proteome</keyword>
<dbReference type="AlphaFoldDB" id="A0A2S0PD65"/>
<dbReference type="STRING" id="1122240.GCA_000620105_03236"/>
<evidence type="ECO:0000256" key="1">
    <source>
        <dbReference type="ARBA" id="ARBA00007529"/>
    </source>
</evidence>
<comment type="similarity">
    <text evidence="1">Belongs to the proline racemase family.</text>
</comment>
<dbReference type="EMBL" id="CP028519">
    <property type="protein sequence ID" value="AVY95301.1"/>
    <property type="molecule type" value="Genomic_DNA"/>
</dbReference>
<dbReference type="OrthoDB" id="181267at2"/>
<organism evidence="2 3">
    <name type="scientific">Microvirgula aerodenitrificans</name>
    <dbReference type="NCBI Taxonomy" id="57480"/>
    <lineage>
        <taxon>Bacteria</taxon>
        <taxon>Pseudomonadati</taxon>
        <taxon>Pseudomonadota</taxon>
        <taxon>Betaproteobacteria</taxon>
        <taxon>Neisseriales</taxon>
        <taxon>Aquaspirillaceae</taxon>
        <taxon>Microvirgula</taxon>
    </lineage>
</organism>
<dbReference type="RefSeq" id="WP_107889875.1">
    <property type="nucleotide sequence ID" value="NZ_CP028519.1"/>
</dbReference>
<dbReference type="SFLD" id="SFLDS00028">
    <property type="entry name" value="Proline_Racemase"/>
    <property type="match status" value="1"/>
</dbReference>
<proteinExistence type="inferred from homology"/>
<dbReference type="FunFam" id="3.10.310.10:FF:000005">
    <property type="entry name" value="Proline racemase"/>
    <property type="match status" value="1"/>
</dbReference>
<dbReference type="InterPro" id="IPR008794">
    <property type="entry name" value="Pro_racemase_fam"/>
</dbReference>
<evidence type="ECO:0000313" key="3">
    <source>
        <dbReference type="Proteomes" id="UP000244173"/>
    </source>
</evidence>
<sequence length="335" mass="36804">MDRMVFECIDGHTCGNPVRLVTDGAPVLNGDTQAARREDFLARFDRIRTGLMFEPRGHGQMSGAFLYPSTRDDCDIAVLFIETSGCLPMCGHGTIGVVTMAIEHDLVTPRTAGELMLDTPAGPVRARYTRNGDKVTSVRITNVPSFLFRRDVPVEHPVLGPLTVDIAYGGNFYPIVDSQPNFRDMADYTPAQLIEYGRTLRELIDRDHPDIVHPLHPTIRGVRHVLWTGAPRMAGSDARNAVLYGASAIDRSPCGTGTSARLAQRVARGWQDPARPFVHESIIGSQFVARVEQQTEVGPHAAIVPSIEGWARVTGYNRIVLDPADDPYAFGFELA</sequence>
<evidence type="ECO:0000313" key="2">
    <source>
        <dbReference type="EMBL" id="AVY95301.1"/>
    </source>
</evidence>
<dbReference type="PANTHER" id="PTHR33442">
    <property type="entry name" value="TRANS-3-HYDROXY-L-PROLINE DEHYDRATASE"/>
    <property type="match status" value="1"/>
</dbReference>
<reference evidence="2 3" key="1">
    <citation type="submission" date="2018-04" db="EMBL/GenBank/DDBJ databases">
        <title>Denitrifier Microvirgula.</title>
        <authorList>
            <person name="Anderson E."/>
            <person name="Jang J."/>
            <person name="Ishii S."/>
        </authorList>
    </citation>
    <scope>NUCLEOTIDE SEQUENCE [LARGE SCALE GENOMIC DNA]</scope>
    <source>
        <strain evidence="2 3">BE2.4</strain>
    </source>
</reference>
<gene>
    <name evidence="2" type="ORF">DAI18_15590</name>
</gene>
<dbReference type="KEGG" id="maer:DAI18_15590"/>